<evidence type="ECO:0000313" key="1">
    <source>
        <dbReference type="EMBL" id="PWA88901.1"/>
    </source>
</evidence>
<proteinExistence type="predicted"/>
<sequence length="97" mass="10397">MAKDQSINRPARSFCEKILEAIFGRSVNCSSRSLGKDDGTSLSLSTNGYPTATGVHYGPLEIKPFNKIVSFTSNNVGNNRDGGHKSFSDSALVILMA</sequence>
<accession>A0A2U1PT13</accession>
<reference evidence="1 2" key="1">
    <citation type="journal article" date="2018" name="Mol. Plant">
        <title>The genome of Artemisia annua provides insight into the evolution of Asteraceae family and artemisinin biosynthesis.</title>
        <authorList>
            <person name="Shen Q."/>
            <person name="Zhang L."/>
            <person name="Liao Z."/>
            <person name="Wang S."/>
            <person name="Yan T."/>
            <person name="Shi P."/>
            <person name="Liu M."/>
            <person name="Fu X."/>
            <person name="Pan Q."/>
            <person name="Wang Y."/>
            <person name="Lv Z."/>
            <person name="Lu X."/>
            <person name="Zhang F."/>
            <person name="Jiang W."/>
            <person name="Ma Y."/>
            <person name="Chen M."/>
            <person name="Hao X."/>
            <person name="Li L."/>
            <person name="Tang Y."/>
            <person name="Lv G."/>
            <person name="Zhou Y."/>
            <person name="Sun X."/>
            <person name="Brodelius P.E."/>
            <person name="Rose J.K.C."/>
            <person name="Tang K."/>
        </authorList>
    </citation>
    <scope>NUCLEOTIDE SEQUENCE [LARGE SCALE GENOMIC DNA]</scope>
    <source>
        <strain evidence="2">cv. Huhao1</strain>
        <tissue evidence="1">Leaf</tissue>
    </source>
</reference>
<name>A0A2U1PT13_ARTAN</name>
<comment type="caution">
    <text evidence="1">The sequence shown here is derived from an EMBL/GenBank/DDBJ whole genome shotgun (WGS) entry which is preliminary data.</text>
</comment>
<organism evidence="1 2">
    <name type="scientific">Artemisia annua</name>
    <name type="common">Sweet wormwood</name>
    <dbReference type="NCBI Taxonomy" id="35608"/>
    <lineage>
        <taxon>Eukaryota</taxon>
        <taxon>Viridiplantae</taxon>
        <taxon>Streptophyta</taxon>
        <taxon>Embryophyta</taxon>
        <taxon>Tracheophyta</taxon>
        <taxon>Spermatophyta</taxon>
        <taxon>Magnoliopsida</taxon>
        <taxon>eudicotyledons</taxon>
        <taxon>Gunneridae</taxon>
        <taxon>Pentapetalae</taxon>
        <taxon>asterids</taxon>
        <taxon>campanulids</taxon>
        <taxon>Asterales</taxon>
        <taxon>Asteraceae</taxon>
        <taxon>Asteroideae</taxon>
        <taxon>Anthemideae</taxon>
        <taxon>Artemisiinae</taxon>
        <taxon>Artemisia</taxon>
    </lineage>
</organism>
<gene>
    <name evidence="1" type="ORF">CTI12_AA084790</name>
</gene>
<dbReference type="AlphaFoldDB" id="A0A2U1PT13"/>
<dbReference type="EMBL" id="PKPP01000769">
    <property type="protein sequence ID" value="PWA88901.1"/>
    <property type="molecule type" value="Genomic_DNA"/>
</dbReference>
<evidence type="ECO:0000313" key="2">
    <source>
        <dbReference type="Proteomes" id="UP000245207"/>
    </source>
</evidence>
<keyword evidence="2" id="KW-1185">Reference proteome</keyword>
<protein>
    <submittedName>
        <fullName evidence="1">Uncharacterized protein</fullName>
    </submittedName>
</protein>
<dbReference type="Proteomes" id="UP000245207">
    <property type="component" value="Unassembled WGS sequence"/>
</dbReference>